<comment type="caution">
    <text evidence="5">The sequence shown here is derived from an EMBL/GenBank/DDBJ whole genome shotgun (WGS) entry which is preliminary data.</text>
</comment>
<dbReference type="InterPro" id="IPR029062">
    <property type="entry name" value="Class_I_gatase-like"/>
</dbReference>
<dbReference type="Pfam" id="PF01965">
    <property type="entry name" value="DJ-1_PfpI"/>
    <property type="match status" value="1"/>
</dbReference>
<evidence type="ECO:0000313" key="5">
    <source>
        <dbReference type="EMBL" id="HIW91960.1"/>
    </source>
</evidence>
<dbReference type="PROSITE" id="PS00041">
    <property type="entry name" value="HTH_ARAC_FAMILY_1"/>
    <property type="match status" value="1"/>
</dbReference>
<gene>
    <name evidence="5" type="ORF">H9870_09905</name>
</gene>
<evidence type="ECO:0000313" key="6">
    <source>
        <dbReference type="Proteomes" id="UP000824190"/>
    </source>
</evidence>
<dbReference type="CDD" id="cd03137">
    <property type="entry name" value="GATase1_AraC_1"/>
    <property type="match status" value="1"/>
</dbReference>
<proteinExistence type="predicted"/>
<dbReference type="Proteomes" id="UP000824190">
    <property type="component" value="Unassembled WGS sequence"/>
</dbReference>
<sequence>MTTVGFLVFDGMTMLDFAGPAEVLGRATNYELVLFSPRGGTVTAANGLPLAGTSIPTAEDAALLDTVIITGADDLPDRPKDHDLLGLLDAAATLCNGPRRVASVCTGSFILAELGLLDGRRATTHWRNAREMARRYPRVRVDTDTLHVHDGRFVTSAGISAGIDLALSLVEEDLGAESTRDIAREMVVFMHRPGGQSQFAGAPNTPAAENPILREVLARVQADPSGPHTVATMASDASVSSRHLGRLFREELGVTPARWLEQFRMSSAQQFILEGQTVTAAARNSGFGSDESLRRAFDRHLRTTPSDYRARFSSTFRRGD</sequence>
<name>A0A9D1RR07_9CORY</name>
<dbReference type="InterPro" id="IPR052158">
    <property type="entry name" value="INH-QAR"/>
</dbReference>
<keyword evidence="1" id="KW-0805">Transcription regulation</keyword>
<feature type="domain" description="HTH araC/xylS-type" evidence="4">
    <location>
        <begin position="214"/>
        <end position="311"/>
    </location>
</feature>
<evidence type="ECO:0000256" key="2">
    <source>
        <dbReference type="ARBA" id="ARBA00023125"/>
    </source>
</evidence>
<keyword evidence="2" id="KW-0238">DNA-binding</keyword>
<dbReference type="PROSITE" id="PS01124">
    <property type="entry name" value="HTH_ARAC_FAMILY_2"/>
    <property type="match status" value="1"/>
</dbReference>
<dbReference type="SMART" id="SM00342">
    <property type="entry name" value="HTH_ARAC"/>
    <property type="match status" value="1"/>
</dbReference>
<reference evidence="5" key="2">
    <citation type="submission" date="2021-04" db="EMBL/GenBank/DDBJ databases">
        <authorList>
            <person name="Gilroy R."/>
        </authorList>
    </citation>
    <scope>NUCLEOTIDE SEQUENCE</scope>
    <source>
        <strain evidence="5">CHK32-1732</strain>
    </source>
</reference>
<dbReference type="PANTHER" id="PTHR43130">
    <property type="entry name" value="ARAC-FAMILY TRANSCRIPTIONAL REGULATOR"/>
    <property type="match status" value="1"/>
</dbReference>
<dbReference type="InterPro" id="IPR009057">
    <property type="entry name" value="Homeodomain-like_sf"/>
</dbReference>
<dbReference type="Pfam" id="PF12833">
    <property type="entry name" value="HTH_18"/>
    <property type="match status" value="1"/>
</dbReference>
<dbReference type="AlphaFoldDB" id="A0A9D1RR07"/>
<evidence type="ECO:0000256" key="1">
    <source>
        <dbReference type="ARBA" id="ARBA00023015"/>
    </source>
</evidence>
<dbReference type="SUPFAM" id="SSF46689">
    <property type="entry name" value="Homeodomain-like"/>
    <property type="match status" value="2"/>
</dbReference>
<dbReference type="Gene3D" id="3.40.50.880">
    <property type="match status" value="1"/>
</dbReference>
<dbReference type="PANTHER" id="PTHR43130:SF3">
    <property type="entry name" value="HTH-TYPE TRANSCRIPTIONAL REGULATOR RV1931C"/>
    <property type="match status" value="1"/>
</dbReference>
<dbReference type="InterPro" id="IPR018062">
    <property type="entry name" value="HTH_AraC-typ_CS"/>
</dbReference>
<organism evidence="5 6">
    <name type="scientific">Candidatus Corynebacterium avicola</name>
    <dbReference type="NCBI Taxonomy" id="2838527"/>
    <lineage>
        <taxon>Bacteria</taxon>
        <taxon>Bacillati</taxon>
        <taxon>Actinomycetota</taxon>
        <taxon>Actinomycetes</taxon>
        <taxon>Mycobacteriales</taxon>
        <taxon>Corynebacteriaceae</taxon>
        <taxon>Corynebacterium</taxon>
    </lineage>
</organism>
<dbReference type="InterPro" id="IPR018060">
    <property type="entry name" value="HTH_AraC"/>
</dbReference>
<dbReference type="InterPro" id="IPR002818">
    <property type="entry name" value="DJ-1/PfpI"/>
</dbReference>
<dbReference type="GO" id="GO:0043565">
    <property type="term" value="F:sequence-specific DNA binding"/>
    <property type="evidence" value="ECO:0007669"/>
    <property type="project" value="InterPro"/>
</dbReference>
<keyword evidence="3" id="KW-0804">Transcription</keyword>
<dbReference type="SUPFAM" id="SSF52317">
    <property type="entry name" value="Class I glutamine amidotransferase-like"/>
    <property type="match status" value="1"/>
</dbReference>
<dbReference type="EMBL" id="DXGC01000081">
    <property type="protein sequence ID" value="HIW91960.1"/>
    <property type="molecule type" value="Genomic_DNA"/>
</dbReference>
<dbReference type="Gene3D" id="1.10.10.60">
    <property type="entry name" value="Homeodomain-like"/>
    <property type="match status" value="1"/>
</dbReference>
<evidence type="ECO:0000256" key="3">
    <source>
        <dbReference type="ARBA" id="ARBA00023163"/>
    </source>
</evidence>
<dbReference type="GO" id="GO:0003700">
    <property type="term" value="F:DNA-binding transcription factor activity"/>
    <property type="evidence" value="ECO:0007669"/>
    <property type="project" value="InterPro"/>
</dbReference>
<protein>
    <submittedName>
        <fullName evidence="5">DJ-1/PfpI family protein</fullName>
    </submittedName>
</protein>
<accession>A0A9D1RR07</accession>
<evidence type="ECO:0000259" key="4">
    <source>
        <dbReference type="PROSITE" id="PS01124"/>
    </source>
</evidence>
<reference evidence="5" key="1">
    <citation type="journal article" date="2021" name="PeerJ">
        <title>Extensive microbial diversity within the chicken gut microbiome revealed by metagenomics and culture.</title>
        <authorList>
            <person name="Gilroy R."/>
            <person name="Ravi A."/>
            <person name="Getino M."/>
            <person name="Pursley I."/>
            <person name="Horton D.L."/>
            <person name="Alikhan N.F."/>
            <person name="Baker D."/>
            <person name="Gharbi K."/>
            <person name="Hall N."/>
            <person name="Watson M."/>
            <person name="Adriaenssens E.M."/>
            <person name="Foster-Nyarko E."/>
            <person name="Jarju S."/>
            <person name="Secka A."/>
            <person name="Antonio M."/>
            <person name="Oren A."/>
            <person name="Chaudhuri R.R."/>
            <person name="La Ragione R."/>
            <person name="Hildebrand F."/>
            <person name="Pallen M.J."/>
        </authorList>
    </citation>
    <scope>NUCLEOTIDE SEQUENCE</scope>
    <source>
        <strain evidence="5">CHK32-1732</strain>
    </source>
</reference>